<proteinExistence type="predicted"/>
<dbReference type="AlphaFoldDB" id="A0AAD3S2U6"/>
<dbReference type="EMBL" id="BSYO01000004">
    <property type="protein sequence ID" value="GMH03257.1"/>
    <property type="molecule type" value="Genomic_DNA"/>
</dbReference>
<name>A0AAD3S2U6_NEPGR</name>
<gene>
    <name evidence="2" type="ORF">Nepgr_005096</name>
</gene>
<dbReference type="Proteomes" id="UP001279734">
    <property type="component" value="Unassembled WGS sequence"/>
</dbReference>
<evidence type="ECO:0000256" key="1">
    <source>
        <dbReference type="SAM" id="MobiDB-lite"/>
    </source>
</evidence>
<feature type="region of interest" description="Disordered" evidence="1">
    <location>
        <begin position="38"/>
        <end position="83"/>
    </location>
</feature>
<keyword evidence="3" id="KW-1185">Reference proteome</keyword>
<evidence type="ECO:0000313" key="3">
    <source>
        <dbReference type="Proteomes" id="UP001279734"/>
    </source>
</evidence>
<sequence length="83" mass="8841">MLEDCLVNISRPFSSCNTASVSNLNPSSDMLLLARNSFESSSSPKEVDPWRGFASNPVQSGSKSDHKDEIPGASLAKAKGKNV</sequence>
<evidence type="ECO:0000313" key="2">
    <source>
        <dbReference type="EMBL" id="GMH03257.1"/>
    </source>
</evidence>
<accession>A0AAD3S2U6</accession>
<protein>
    <submittedName>
        <fullName evidence="2">Uncharacterized protein</fullName>
    </submittedName>
</protein>
<reference evidence="2" key="1">
    <citation type="submission" date="2023-05" db="EMBL/GenBank/DDBJ databases">
        <title>Nepenthes gracilis genome sequencing.</title>
        <authorList>
            <person name="Fukushima K."/>
        </authorList>
    </citation>
    <scope>NUCLEOTIDE SEQUENCE</scope>
    <source>
        <strain evidence="2">SING2019-196</strain>
    </source>
</reference>
<organism evidence="2 3">
    <name type="scientific">Nepenthes gracilis</name>
    <name type="common">Slender pitcher plant</name>
    <dbReference type="NCBI Taxonomy" id="150966"/>
    <lineage>
        <taxon>Eukaryota</taxon>
        <taxon>Viridiplantae</taxon>
        <taxon>Streptophyta</taxon>
        <taxon>Embryophyta</taxon>
        <taxon>Tracheophyta</taxon>
        <taxon>Spermatophyta</taxon>
        <taxon>Magnoliopsida</taxon>
        <taxon>eudicotyledons</taxon>
        <taxon>Gunneridae</taxon>
        <taxon>Pentapetalae</taxon>
        <taxon>Caryophyllales</taxon>
        <taxon>Nepenthaceae</taxon>
        <taxon>Nepenthes</taxon>
    </lineage>
</organism>
<comment type="caution">
    <text evidence="2">The sequence shown here is derived from an EMBL/GenBank/DDBJ whole genome shotgun (WGS) entry which is preliminary data.</text>
</comment>